<comment type="caution">
    <text evidence="3">The sequence shown here is derived from an EMBL/GenBank/DDBJ whole genome shotgun (WGS) entry which is preliminary data.</text>
</comment>
<dbReference type="InterPro" id="IPR007893">
    <property type="entry name" value="Spore_coat_U/FanG"/>
</dbReference>
<evidence type="ECO:0000313" key="3">
    <source>
        <dbReference type="EMBL" id="MEG3157481.1"/>
    </source>
</evidence>
<dbReference type="PROSITE" id="PS51257">
    <property type="entry name" value="PROKAR_LIPOPROTEIN"/>
    <property type="match status" value="1"/>
</dbReference>
<keyword evidence="4" id="KW-1185">Reference proteome</keyword>
<gene>
    <name evidence="3" type="ORF">SNE33_06190</name>
</gene>
<proteinExistence type="predicted"/>
<dbReference type="PANTHER" id="PTHR37089">
    <property type="entry name" value="PROTEIN U-RELATED"/>
    <property type="match status" value="1"/>
</dbReference>
<dbReference type="Pfam" id="PF05229">
    <property type="entry name" value="SCPU"/>
    <property type="match status" value="2"/>
</dbReference>
<dbReference type="Proteomes" id="UP001334501">
    <property type="component" value="Unassembled WGS sequence"/>
</dbReference>
<feature type="chain" id="PRO_5046709326" evidence="1">
    <location>
        <begin position="26"/>
        <end position="330"/>
    </location>
</feature>
<dbReference type="PANTHER" id="PTHR37089:SF4">
    <property type="entry name" value="EXPORTED PROTEIN"/>
    <property type="match status" value="1"/>
</dbReference>
<evidence type="ECO:0000313" key="4">
    <source>
        <dbReference type="Proteomes" id="UP001334501"/>
    </source>
</evidence>
<keyword evidence="1" id="KW-0732">Signal</keyword>
<evidence type="ECO:0000256" key="1">
    <source>
        <dbReference type="SAM" id="SignalP"/>
    </source>
</evidence>
<dbReference type="RefSeq" id="WP_412699651.1">
    <property type="nucleotide sequence ID" value="NZ_JAXGFO010000024.1"/>
</dbReference>
<reference evidence="3 4" key="1">
    <citation type="journal article" date="2017" name="Curr. Microbiol.">
        <title>Lysobacter zhanggongensis sp. nov. Isolated from a Pit Mud.</title>
        <authorList>
            <person name="Zhang X.F."/>
            <person name="Wang H.H."/>
            <person name="Sun X.Y."/>
            <person name="Pan C.M."/>
        </authorList>
    </citation>
    <scope>NUCLEOTIDE SEQUENCE [LARGE SCALE GENOMIC DNA]</scope>
    <source>
        <strain evidence="3 4">ZGLJ7-1</strain>
    </source>
</reference>
<feature type="domain" description="Spore coat protein U/FanG" evidence="2">
    <location>
        <begin position="190"/>
        <end position="326"/>
    </location>
</feature>
<protein>
    <submittedName>
        <fullName evidence="3">Spore coat U domain-containing protein</fullName>
    </submittedName>
</protein>
<feature type="signal peptide" evidence="1">
    <location>
        <begin position="1"/>
        <end position="25"/>
    </location>
</feature>
<organism evidence="3 4">
    <name type="scientific">Lysobacter zhanggongensis</name>
    <dbReference type="NCBI Taxonomy" id="1774951"/>
    <lineage>
        <taxon>Bacteria</taxon>
        <taxon>Pseudomonadati</taxon>
        <taxon>Pseudomonadota</taxon>
        <taxon>Gammaproteobacteria</taxon>
        <taxon>Lysobacterales</taxon>
        <taxon>Lysobacteraceae</taxon>
        <taxon>Lysobacter</taxon>
    </lineage>
</organism>
<evidence type="ECO:0000259" key="2">
    <source>
        <dbReference type="Pfam" id="PF05229"/>
    </source>
</evidence>
<name>A0ABU7YPK5_9GAMM</name>
<feature type="domain" description="Spore coat protein U/FanG" evidence="2">
    <location>
        <begin position="22"/>
        <end position="158"/>
    </location>
</feature>
<accession>A0ABU7YPK5</accession>
<sequence>MNWLRCLLVLSLAIGTLFAAPNAHAITSCSAEMTALNFNSADPADGTATATITYECGSYFAPANVAVGLCFAIGHGSGNTILDRRMSHIESPGDQVSFQIYKDPARTLIWGDSASAPSHLSTTIEYATFLSFGYHRGTIQVYGKVSDLSQAAAGDYRNNFADARLTYSYRESNNPNPPGCDQGNSGTSVTMPFQALVTVPPSCSVVTASDMSFNPGGMPLSGTRTGNLASTSTIDLTCTKRTSWQVGLDDGLHAMAGGTRQMCNPDGACIAYRLNRTSGTNPWGDDIDVNTVEGTSAGTSQSLTVHGRVDDQPLLQAGRYSDTVKVVLTY</sequence>
<dbReference type="EMBL" id="JAXGFO010000024">
    <property type="protein sequence ID" value="MEG3157481.1"/>
    <property type="molecule type" value="Genomic_DNA"/>
</dbReference>
<dbReference type="SMART" id="SM00972">
    <property type="entry name" value="SCPU"/>
    <property type="match status" value="2"/>
</dbReference>
<dbReference type="InterPro" id="IPR053167">
    <property type="entry name" value="Spore_coat_component"/>
</dbReference>